<gene>
    <name evidence="1" type="ORF">AMOL_1196</name>
    <name evidence="2" type="ORF">CPU12_01105</name>
</gene>
<dbReference type="EMBL" id="CP032098">
    <property type="protein sequence ID" value="AXX92178.1"/>
    <property type="molecule type" value="Genomic_DNA"/>
</dbReference>
<evidence type="ECO:0000313" key="2">
    <source>
        <dbReference type="EMBL" id="PHO19407.1"/>
    </source>
</evidence>
<dbReference type="KEGG" id="amol:AMOL_1196"/>
<name>A0A2G1DLN8_9BACT</name>
<dbReference type="AlphaFoldDB" id="A0A2G1DLN8"/>
<dbReference type="Proteomes" id="UP000221222">
    <property type="component" value="Unassembled WGS sequence"/>
</dbReference>
<evidence type="ECO:0000313" key="3">
    <source>
        <dbReference type="Proteomes" id="UP000221222"/>
    </source>
</evidence>
<reference evidence="2 3" key="1">
    <citation type="submission" date="2017-09" db="EMBL/GenBank/DDBJ databases">
        <title>Arcobacter canalis sp. nov., a new species isolated from a water canal contaminated with urban sewage.</title>
        <authorList>
            <person name="Perez-Cataluna A."/>
            <person name="Salas-Masso N."/>
            <person name="Figueras M.J."/>
        </authorList>
    </citation>
    <scope>NUCLEOTIDE SEQUENCE [LARGE SCALE GENOMIC DNA]</scope>
    <source>
        <strain evidence="2 3">F98-3</strain>
    </source>
</reference>
<dbReference type="EMBL" id="NXFY01000001">
    <property type="protein sequence ID" value="PHO19407.1"/>
    <property type="molecule type" value="Genomic_DNA"/>
</dbReference>
<proteinExistence type="predicted"/>
<accession>A0A2G1DLN8</accession>
<evidence type="ECO:0000313" key="1">
    <source>
        <dbReference type="EMBL" id="AXX92178.1"/>
    </source>
</evidence>
<evidence type="ECO:0000313" key="4">
    <source>
        <dbReference type="Proteomes" id="UP000262712"/>
    </source>
</evidence>
<dbReference type="RefSeq" id="WP_099341223.1">
    <property type="nucleotide sequence ID" value="NZ_CP032098.1"/>
</dbReference>
<sequence>MNPKIKELKDILENDALLELDETIKEVSKNQKTQEDKEELQYLKDLKKYFDEVLRAIAKNELPEKQAEDILAVLAEMQLEDDL</sequence>
<evidence type="ECO:0008006" key="5">
    <source>
        <dbReference type="Google" id="ProtNLM"/>
    </source>
</evidence>
<reference evidence="1 4" key="2">
    <citation type="submission" date="2018-08" db="EMBL/GenBank/DDBJ databases">
        <title>Complete genome of the Arcobacter molluscorum type strain LMG 25693.</title>
        <authorList>
            <person name="Miller W.G."/>
            <person name="Yee E."/>
            <person name="Bono J.L."/>
        </authorList>
    </citation>
    <scope>NUCLEOTIDE SEQUENCE [LARGE SCALE GENOMIC DNA]</scope>
    <source>
        <strain evidence="1 4">CECT 7696</strain>
    </source>
</reference>
<keyword evidence="3" id="KW-1185">Reference proteome</keyword>
<dbReference type="Proteomes" id="UP000262712">
    <property type="component" value="Chromosome"/>
</dbReference>
<protein>
    <recommendedName>
        <fullName evidence="5">DNA repair protein Rad50</fullName>
    </recommendedName>
</protein>
<organism evidence="2 3">
    <name type="scientific">Malaciobacter molluscorum LMG 25693</name>
    <dbReference type="NCBI Taxonomy" id="870501"/>
    <lineage>
        <taxon>Bacteria</taxon>
        <taxon>Pseudomonadati</taxon>
        <taxon>Campylobacterota</taxon>
        <taxon>Epsilonproteobacteria</taxon>
        <taxon>Campylobacterales</taxon>
        <taxon>Arcobacteraceae</taxon>
        <taxon>Malaciobacter</taxon>
    </lineage>
</organism>